<evidence type="ECO:0008006" key="3">
    <source>
        <dbReference type="Google" id="ProtNLM"/>
    </source>
</evidence>
<accession>A0ABN2KKD5</accession>
<gene>
    <name evidence="1" type="ORF">GCM10009810_16900</name>
</gene>
<sequence length="333" mass="33210">MADGLNNPRQLSFAPNGDLYIAEAGTGGVGPCLDGDEGEVCYGRTGSVTRIRGGVATRVLTRLPSLAGAGGFGASGPSDIAVRRNGTYLLTLGLGSDPATRATLPGPARQLGTVLVGTLPAAGGVGGDLAAHEAADDPDGQGIDSNPTSVEIVGGKNYVIDAGANALLRQSGSAISTVSVFENRMVPKPPFLPPPGLMPMQSVPTTVVGGPDGALYVSELTGFPFPAGEARIWRVVPGSAPTVYASGLTNVTGLAFAGRTLYAVEFSSAGLLTVPEGEVPTGSLLRITPGASRHTVIAGGLTAPYGVAIRGGSAYVTTCGLCAGIGGVVKIGR</sequence>
<dbReference type="InterPro" id="IPR048031">
    <property type="entry name" value="ScyD/ScyE-like"/>
</dbReference>
<proteinExistence type="predicted"/>
<comment type="caution">
    <text evidence="1">The sequence shown here is derived from an EMBL/GenBank/DDBJ whole genome shotgun (WGS) entry which is preliminary data.</text>
</comment>
<keyword evidence="2" id="KW-1185">Reference proteome</keyword>
<dbReference type="SUPFAM" id="SSF63829">
    <property type="entry name" value="Calcium-dependent phosphotriesterase"/>
    <property type="match status" value="1"/>
</dbReference>
<name>A0ABN2KKD5_9MICO</name>
<protein>
    <recommendedName>
        <fullName evidence="3">ScyD/ScyE family protein</fullName>
    </recommendedName>
</protein>
<dbReference type="EMBL" id="BAAAPN010000044">
    <property type="protein sequence ID" value="GAA1758005.1"/>
    <property type="molecule type" value="Genomic_DNA"/>
</dbReference>
<dbReference type="InterPro" id="IPR011042">
    <property type="entry name" value="6-blade_b-propeller_TolB-like"/>
</dbReference>
<evidence type="ECO:0000313" key="1">
    <source>
        <dbReference type="EMBL" id="GAA1758005.1"/>
    </source>
</evidence>
<organism evidence="1 2">
    <name type="scientific">Nostocoides vanveenii</name>
    <dbReference type="NCBI Taxonomy" id="330835"/>
    <lineage>
        <taxon>Bacteria</taxon>
        <taxon>Bacillati</taxon>
        <taxon>Actinomycetota</taxon>
        <taxon>Actinomycetes</taxon>
        <taxon>Micrococcales</taxon>
        <taxon>Intrasporangiaceae</taxon>
        <taxon>Nostocoides</taxon>
    </lineage>
</organism>
<dbReference type="NCBIfam" id="NF033206">
    <property type="entry name" value="ScyE_fam"/>
    <property type="match status" value="1"/>
</dbReference>
<reference evidence="1 2" key="1">
    <citation type="journal article" date="2019" name="Int. J. Syst. Evol. Microbiol.">
        <title>The Global Catalogue of Microorganisms (GCM) 10K type strain sequencing project: providing services to taxonomists for standard genome sequencing and annotation.</title>
        <authorList>
            <consortium name="The Broad Institute Genomics Platform"/>
            <consortium name="The Broad Institute Genome Sequencing Center for Infectious Disease"/>
            <person name="Wu L."/>
            <person name="Ma J."/>
        </authorList>
    </citation>
    <scope>NUCLEOTIDE SEQUENCE [LARGE SCALE GENOMIC DNA]</scope>
    <source>
        <strain evidence="1 2">JCM 15591</strain>
    </source>
</reference>
<dbReference type="Proteomes" id="UP001501475">
    <property type="component" value="Unassembled WGS sequence"/>
</dbReference>
<dbReference type="Gene3D" id="2.120.10.30">
    <property type="entry name" value="TolB, C-terminal domain"/>
    <property type="match status" value="1"/>
</dbReference>
<evidence type="ECO:0000313" key="2">
    <source>
        <dbReference type="Proteomes" id="UP001501475"/>
    </source>
</evidence>